<dbReference type="CDD" id="cd00519">
    <property type="entry name" value="Lipase_3"/>
    <property type="match status" value="1"/>
</dbReference>
<dbReference type="OrthoDB" id="438440at2759"/>
<comment type="caution">
    <text evidence="4">The sequence shown here is derived from an EMBL/GenBank/DDBJ whole genome shotgun (WGS) entry which is preliminary data.</text>
</comment>
<sequence>MACTSMTVPTSQVASVAKDGCKEEINGLRRSHSGLNLHKRVGIQRSYSDNHLCYSVNRVRASSAKPTLKSSRSVGIFPTFPFQISSSIIPNAVKSFLFDLETGKELSPLVKDVDIDETSVESGEESEEIKRANWVNRLLEIRSHLRHRQLDEGLDGAGIFDENDNGDGDDDGDDGGCEVNYDSDLEEGGGGEVKYDRESFSKLLVRVPLSDTKLYSQLAFLCNMAYVIPEIKAKDLRKHYGLQFVTSSLEKKAEAAMIKEKLDQDSTRVPITTREAIEFKSEKAESGRKRAIRLSVVYEIAASAACYVQSQAKGLLSPRSRSQDEDDGMDSCRCGDQPEMEGENSPGRVYNSEVAAYMAASAMTAVVRAGEKEKQETAKDLQSLHSSPCEWFVCDDLSTYTRCFVIQGSDSLASWQANLFFEPTKFEGTDVLVHRGIYEAAKGIYEQFMPEIMDHLNRHGDRAKFQFTGHSLGGSLSLLVNLMLITRKLVKPSALRPVVTFGSPFVFCGGQKILDELGLDENHVHCVMMHRDIVPRAFSCKYPNHVAVLLKRLPGSLRSHPCLLKNKLLYTPLGKLFILQPNEKSSPPHPLIPPGNALYALDKTNSGYSTEALKAFLNNPHPLDTLSNLTAYGSDGTILRDHDSSNYLKAVNEVLRQQKRNNDNLLQDWKERNLLWPLLVSPSPHSWSQDRTLETTMFSNKEITAGV</sequence>
<dbReference type="Gene3D" id="3.40.50.1820">
    <property type="entry name" value="alpha/beta hydrolase"/>
    <property type="match status" value="1"/>
</dbReference>
<dbReference type="EMBL" id="AWUE01012662">
    <property type="protein sequence ID" value="OMP08593.1"/>
    <property type="molecule type" value="Genomic_DNA"/>
</dbReference>
<proteinExistence type="predicted"/>
<evidence type="ECO:0000313" key="4">
    <source>
        <dbReference type="EMBL" id="OMP08593.1"/>
    </source>
</evidence>
<dbReference type="AlphaFoldDB" id="A0A1R3KNB6"/>
<feature type="region of interest" description="Disordered" evidence="2">
    <location>
        <begin position="156"/>
        <end position="193"/>
    </location>
</feature>
<feature type="domain" description="Fungal lipase-type" evidence="3">
    <location>
        <begin position="404"/>
        <end position="540"/>
    </location>
</feature>
<evidence type="ECO:0000256" key="1">
    <source>
        <dbReference type="ARBA" id="ARBA00022801"/>
    </source>
</evidence>
<dbReference type="InterPro" id="IPR043367">
    <property type="entry name" value="PLIP1/2/3"/>
</dbReference>
<dbReference type="PANTHER" id="PTHR46483:SF1">
    <property type="entry name" value="PHOSPHOLIPASE A1 PLIP1, CHLOROPLASTIC"/>
    <property type="match status" value="1"/>
</dbReference>
<dbReference type="GO" id="GO:0008970">
    <property type="term" value="F:phospholipase A1 activity"/>
    <property type="evidence" value="ECO:0007669"/>
    <property type="project" value="InterPro"/>
</dbReference>
<dbReference type="InterPro" id="IPR029058">
    <property type="entry name" value="AB_hydrolase_fold"/>
</dbReference>
<accession>A0A1R3KNB6</accession>
<dbReference type="Proteomes" id="UP000187203">
    <property type="component" value="Unassembled WGS sequence"/>
</dbReference>
<keyword evidence="5" id="KW-1185">Reference proteome</keyword>
<dbReference type="STRING" id="93759.A0A1R3KNB6"/>
<evidence type="ECO:0000313" key="5">
    <source>
        <dbReference type="Proteomes" id="UP000187203"/>
    </source>
</evidence>
<name>A0A1R3KNB6_9ROSI</name>
<dbReference type="GO" id="GO:0006629">
    <property type="term" value="P:lipid metabolic process"/>
    <property type="evidence" value="ECO:0007669"/>
    <property type="project" value="InterPro"/>
</dbReference>
<organism evidence="4 5">
    <name type="scientific">Corchorus olitorius</name>
    <dbReference type="NCBI Taxonomy" id="93759"/>
    <lineage>
        <taxon>Eukaryota</taxon>
        <taxon>Viridiplantae</taxon>
        <taxon>Streptophyta</taxon>
        <taxon>Embryophyta</taxon>
        <taxon>Tracheophyta</taxon>
        <taxon>Spermatophyta</taxon>
        <taxon>Magnoliopsida</taxon>
        <taxon>eudicotyledons</taxon>
        <taxon>Gunneridae</taxon>
        <taxon>Pentapetalae</taxon>
        <taxon>rosids</taxon>
        <taxon>malvids</taxon>
        <taxon>Malvales</taxon>
        <taxon>Malvaceae</taxon>
        <taxon>Grewioideae</taxon>
        <taxon>Apeibeae</taxon>
        <taxon>Corchorus</taxon>
    </lineage>
</organism>
<protein>
    <submittedName>
        <fullName evidence="4">Lipase, class 3</fullName>
    </submittedName>
</protein>
<evidence type="ECO:0000259" key="3">
    <source>
        <dbReference type="Pfam" id="PF01764"/>
    </source>
</evidence>
<dbReference type="SUPFAM" id="SSF53474">
    <property type="entry name" value="alpha/beta-Hydrolases"/>
    <property type="match status" value="1"/>
</dbReference>
<feature type="compositionally biased region" description="Acidic residues" evidence="2">
    <location>
        <begin position="161"/>
        <end position="189"/>
    </location>
</feature>
<gene>
    <name evidence="4" type="ORF">COLO4_06301</name>
</gene>
<dbReference type="Pfam" id="PF01764">
    <property type="entry name" value="Lipase_3"/>
    <property type="match status" value="1"/>
</dbReference>
<feature type="region of interest" description="Disordered" evidence="2">
    <location>
        <begin position="317"/>
        <end position="347"/>
    </location>
</feature>
<dbReference type="InterPro" id="IPR002921">
    <property type="entry name" value="Fungal_lipase-type"/>
</dbReference>
<dbReference type="PANTHER" id="PTHR46483">
    <property type="entry name" value="PHOSPHOLIPASE A1 PLIP2, CHLOROPLASTIC"/>
    <property type="match status" value="1"/>
</dbReference>
<keyword evidence="1" id="KW-0378">Hydrolase</keyword>
<evidence type="ECO:0000256" key="2">
    <source>
        <dbReference type="SAM" id="MobiDB-lite"/>
    </source>
</evidence>
<reference evidence="5" key="1">
    <citation type="submission" date="2013-09" db="EMBL/GenBank/DDBJ databases">
        <title>Corchorus olitorius genome sequencing.</title>
        <authorList>
            <person name="Alam M."/>
            <person name="Haque M.S."/>
            <person name="Islam M.S."/>
            <person name="Emdad E.M."/>
            <person name="Islam M.M."/>
            <person name="Ahmed B."/>
            <person name="Halim A."/>
            <person name="Hossen Q.M.M."/>
            <person name="Hossain M.Z."/>
            <person name="Ahmed R."/>
            <person name="Khan M.M."/>
            <person name="Islam R."/>
            <person name="Rashid M.M."/>
            <person name="Khan S.A."/>
            <person name="Rahman M.S."/>
            <person name="Alam M."/>
            <person name="Yahiya A.S."/>
            <person name="Khan M.S."/>
            <person name="Azam M.S."/>
            <person name="Haque T."/>
            <person name="Lashkar M.Z.H."/>
            <person name="Akhand A.I."/>
            <person name="Morshed G."/>
            <person name="Roy S."/>
            <person name="Uddin K.S."/>
            <person name="Rabeya T."/>
            <person name="Hossain A.S."/>
            <person name="Chowdhury A."/>
            <person name="Snigdha A.R."/>
            <person name="Mortoza M.S."/>
            <person name="Matin S.A."/>
            <person name="Hoque S.M.E."/>
            <person name="Islam M.K."/>
            <person name="Roy D.K."/>
            <person name="Haider R."/>
            <person name="Moosa M.M."/>
            <person name="Elias S.M."/>
            <person name="Hasan A.M."/>
            <person name="Jahan S."/>
            <person name="Shafiuddin M."/>
            <person name="Mahmood N."/>
            <person name="Shommy N.S."/>
        </authorList>
    </citation>
    <scope>NUCLEOTIDE SEQUENCE [LARGE SCALE GENOMIC DNA]</scope>
    <source>
        <strain evidence="5">cv. O-4</strain>
    </source>
</reference>